<feature type="domain" description="MIF4G" evidence="4">
    <location>
        <begin position="1"/>
        <end position="95"/>
    </location>
</feature>
<evidence type="ECO:0000259" key="4">
    <source>
        <dbReference type="Pfam" id="PF02854"/>
    </source>
</evidence>
<keyword evidence="6" id="KW-1185">Reference proteome</keyword>
<dbReference type="GO" id="GO:0016281">
    <property type="term" value="C:eukaryotic translation initiation factor 4F complex"/>
    <property type="evidence" value="ECO:0007669"/>
    <property type="project" value="TreeGrafter"/>
</dbReference>
<dbReference type="PANTHER" id="PTHR23253:SF9">
    <property type="entry name" value="EUKARYOTIC TRANSLATION INITIATION FACTOR 4 GAMMA 2"/>
    <property type="match status" value="1"/>
</dbReference>
<dbReference type="AlphaFoldDB" id="A0A812RHC2"/>
<keyword evidence="3" id="KW-0648">Protein biosynthesis</keyword>
<sequence>MLGNIKLVGGLLSRGMLASKVGIAILEELLSNPTPEALESAAALLTTLGPTADCKEWPQYTALNAIFDQISTIVKTQKCQPRERFLLKDLLELRAAGWVTFRPRRLERAMTLSQVADSAAGRRVEPQAIRMVSPAAPVFDQDKFREGAKKALVELRYSGCLTEALARLASLGVPPVAEQAAELAEITSHVVQEGAAAARESGMKVMLELAGSKGWGADALCSGITLFVK</sequence>
<dbReference type="Proteomes" id="UP000601435">
    <property type="component" value="Unassembled WGS sequence"/>
</dbReference>
<dbReference type="OrthoDB" id="432850at2759"/>
<evidence type="ECO:0000313" key="6">
    <source>
        <dbReference type="Proteomes" id="UP000601435"/>
    </source>
</evidence>
<dbReference type="PANTHER" id="PTHR23253">
    <property type="entry name" value="EUKARYOTIC TRANSLATION INITIATION FACTOR 4 GAMMA"/>
    <property type="match status" value="1"/>
</dbReference>
<reference evidence="5" key="1">
    <citation type="submission" date="2021-02" db="EMBL/GenBank/DDBJ databases">
        <authorList>
            <person name="Dougan E. K."/>
            <person name="Rhodes N."/>
            <person name="Thang M."/>
            <person name="Chan C."/>
        </authorList>
    </citation>
    <scope>NUCLEOTIDE SEQUENCE</scope>
</reference>
<gene>
    <name evidence="5" type="ORF">SNEC2469_LOCUS12089</name>
</gene>
<dbReference type="Gene3D" id="1.25.40.180">
    <property type="match status" value="1"/>
</dbReference>
<dbReference type="Pfam" id="PF02854">
    <property type="entry name" value="MIF4G"/>
    <property type="match status" value="1"/>
</dbReference>
<evidence type="ECO:0000313" key="5">
    <source>
        <dbReference type="EMBL" id="CAE7439661.1"/>
    </source>
</evidence>
<dbReference type="InterPro" id="IPR016024">
    <property type="entry name" value="ARM-type_fold"/>
</dbReference>
<keyword evidence="2" id="KW-0396">Initiation factor</keyword>
<dbReference type="SUPFAM" id="SSF48371">
    <property type="entry name" value="ARM repeat"/>
    <property type="match status" value="1"/>
</dbReference>
<comment type="similarity">
    <text evidence="1">Belongs to the eukaryotic initiation factor 4G family.</text>
</comment>
<comment type="caution">
    <text evidence="5">The sequence shown here is derived from an EMBL/GenBank/DDBJ whole genome shotgun (WGS) entry which is preliminary data.</text>
</comment>
<accession>A0A812RHC2</accession>
<evidence type="ECO:0000256" key="3">
    <source>
        <dbReference type="ARBA" id="ARBA00022917"/>
    </source>
</evidence>
<proteinExistence type="inferred from homology"/>
<evidence type="ECO:0000256" key="1">
    <source>
        <dbReference type="ARBA" id="ARBA00005775"/>
    </source>
</evidence>
<feature type="non-terminal residue" evidence="5">
    <location>
        <position position="1"/>
    </location>
</feature>
<name>A0A812RHC2_9DINO</name>
<organism evidence="5 6">
    <name type="scientific">Symbiodinium necroappetens</name>
    <dbReference type="NCBI Taxonomy" id="1628268"/>
    <lineage>
        <taxon>Eukaryota</taxon>
        <taxon>Sar</taxon>
        <taxon>Alveolata</taxon>
        <taxon>Dinophyceae</taxon>
        <taxon>Suessiales</taxon>
        <taxon>Symbiodiniaceae</taxon>
        <taxon>Symbiodinium</taxon>
    </lineage>
</organism>
<evidence type="ECO:0000256" key="2">
    <source>
        <dbReference type="ARBA" id="ARBA00022540"/>
    </source>
</evidence>
<dbReference type="InterPro" id="IPR003890">
    <property type="entry name" value="MIF4G-like_typ-3"/>
</dbReference>
<dbReference type="GO" id="GO:0003729">
    <property type="term" value="F:mRNA binding"/>
    <property type="evidence" value="ECO:0007669"/>
    <property type="project" value="TreeGrafter"/>
</dbReference>
<protein>
    <recommendedName>
        <fullName evidence="4">MIF4G domain-containing protein</fullName>
    </recommendedName>
</protein>
<dbReference type="GO" id="GO:0003743">
    <property type="term" value="F:translation initiation factor activity"/>
    <property type="evidence" value="ECO:0007669"/>
    <property type="project" value="UniProtKB-KW"/>
</dbReference>
<dbReference type="EMBL" id="CAJNJA010019142">
    <property type="protein sequence ID" value="CAE7439661.1"/>
    <property type="molecule type" value="Genomic_DNA"/>
</dbReference>